<dbReference type="VEuPathDB" id="FungiDB:CHGG_09464"/>
<dbReference type="InParanoid" id="Q2GRE0"/>
<reference evidence="3" key="1">
    <citation type="journal article" date="2015" name="Genome Announc.">
        <title>Draft genome sequence of the cellulolytic fungus Chaetomium globosum.</title>
        <authorList>
            <person name="Cuomo C.A."/>
            <person name="Untereiner W.A."/>
            <person name="Ma L.-J."/>
            <person name="Grabherr M."/>
            <person name="Birren B.W."/>
        </authorList>
    </citation>
    <scope>NUCLEOTIDE SEQUENCE [LARGE SCALE GENOMIC DNA]</scope>
    <source>
        <strain evidence="3">ATCC 6205 / CBS 148.51 / DSM 1962 / NBRC 6347 / NRRL 1970</strain>
    </source>
</reference>
<protein>
    <submittedName>
        <fullName evidence="2">Uncharacterized protein</fullName>
    </submittedName>
</protein>
<gene>
    <name evidence="2" type="ORF">CHGG_09464</name>
</gene>
<organism evidence="2 3">
    <name type="scientific">Chaetomium globosum (strain ATCC 6205 / CBS 148.51 / DSM 1962 / NBRC 6347 / NRRL 1970)</name>
    <name type="common">Soil fungus</name>
    <dbReference type="NCBI Taxonomy" id="306901"/>
    <lineage>
        <taxon>Eukaryota</taxon>
        <taxon>Fungi</taxon>
        <taxon>Dikarya</taxon>
        <taxon>Ascomycota</taxon>
        <taxon>Pezizomycotina</taxon>
        <taxon>Sordariomycetes</taxon>
        <taxon>Sordariomycetidae</taxon>
        <taxon>Sordariales</taxon>
        <taxon>Chaetomiaceae</taxon>
        <taxon>Chaetomium</taxon>
    </lineage>
</organism>
<feature type="chain" id="PRO_5004208375" evidence="1">
    <location>
        <begin position="24"/>
        <end position="196"/>
    </location>
</feature>
<dbReference type="GeneID" id="4395534"/>
<feature type="signal peptide" evidence="1">
    <location>
        <begin position="1"/>
        <end position="23"/>
    </location>
</feature>
<evidence type="ECO:0000256" key="1">
    <source>
        <dbReference type="SAM" id="SignalP"/>
    </source>
</evidence>
<name>Q2GRE0_CHAGB</name>
<keyword evidence="3" id="KW-1185">Reference proteome</keyword>
<keyword evidence="1" id="KW-0732">Signal</keyword>
<evidence type="ECO:0000313" key="3">
    <source>
        <dbReference type="Proteomes" id="UP000001056"/>
    </source>
</evidence>
<dbReference type="OrthoDB" id="10344358at2759"/>
<dbReference type="RefSeq" id="XP_001227391.1">
    <property type="nucleotide sequence ID" value="XM_001227390.1"/>
</dbReference>
<dbReference type="EMBL" id="CH408034">
    <property type="protein sequence ID" value="EAQ85450.1"/>
    <property type="molecule type" value="Genomic_DNA"/>
</dbReference>
<proteinExistence type="predicted"/>
<evidence type="ECO:0000313" key="2">
    <source>
        <dbReference type="EMBL" id="EAQ85450.1"/>
    </source>
</evidence>
<dbReference type="Proteomes" id="UP000001056">
    <property type="component" value="Unassembled WGS sequence"/>
</dbReference>
<dbReference type="AlphaFoldDB" id="Q2GRE0"/>
<dbReference type="HOGENOM" id="CLU_1390062_0_0_1"/>
<sequence>MLAFPTLTQSLVWAGFMSPALRAADDTNVAKVCHAIKTLSSVDQVLASRQVKQSHGQIQDGPPLPWPPLPHDLLGVDILASPFSPPPADGNFPAWQQSLETATAEALEPWLRPDVGSKELHDAAEIASLCLRRPELLSVYLKLVQRLTEGWLPWYRAVTRDSRKRWMVLGEICGWGEQGEGGSDGSGGSCGSGSDD</sequence>
<accession>Q2GRE0</accession>